<comment type="caution">
    <text evidence="1">The sequence shown here is derived from an EMBL/GenBank/DDBJ whole genome shotgun (WGS) entry which is preliminary data.</text>
</comment>
<organism evidence="1 2">
    <name type="scientific">Alkalidesulfovibrio alkalitolerans DSM 16529</name>
    <dbReference type="NCBI Taxonomy" id="1121439"/>
    <lineage>
        <taxon>Bacteria</taxon>
        <taxon>Pseudomonadati</taxon>
        <taxon>Thermodesulfobacteriota</taxon>
        <taxon>Desulfovibrionia</taxon>
        <taxon>Desulfovibrionales</taxon>
        <taxon>Desulfovibrionaceae</taxon>
        <taxon>Alkalidesulfovibrio</taxon>
    </lineage>
</organism>
<sequence>MNLKNPHDEGGKRLEVLPSAEAYCPTCGRMLAAGEPLYTCGTCGARMCGVSERALSCSGWLYCPICRTMARPEWLQVSTATV</sequence>
<dbReference type="EMBL" id="ATHI01000011">
    <property type="protein sequence ID" value="EPR34356.1"/>
    <property type="molecule type" value="Genomic_DNA"/>
</dbReference>
<protein>
    <submittedName>
        <fullName evidence="1">Uncharacterized protein</fullName>
    </submittedName>
</protein>
<dbReference type="eggNOG" id="ENOG5031NZN">
    <property type="taxonomic scope" value="Bacteria"/>
</dbReference>
<accession>S7TCI6</accession>
<keyword evidence="2" id="KW-1185">Reference proteome</keyword>
<dbReference type="STRING" id="1121439.dsat_0004"/>
<reference evidence="1 2" key="1">
    <citation type="journal article" date="2013" name="Genome Announc.">
        <title>Draft genome sequences for three mercury-methylating, sulfate-reducing bacteria.</title>
        <authorList>
            <person name="Brown S.D."/>
            <person name="Hurt R.A.Jr."/>
            <person name="Gilmour C.C."/>
            <person name="Elias D.A."/>
        </authorList>
    </citation>
    <scope>NUCLEOTIDE SEQUENCE [LARGE SCALE GENOMIC DNA]</scope>
    <source>
        <strain evidence="1 2">DSM 16529</strain>
    </source>
</reference>
<proteinExistence type="predicted"/>
<dbReference type="RefSeq" id="WP_020885410.1">
    <property type="nucleotide sequence ID" value="NZ_ATHI01000011.1"/>
</dbReference>
<evidence type="ECO:0000313" key="2">
    <source>
        <dbReference type="Proteomes" id="UP000014975"/>
    </source>
</evidence>
<gene>
    <name evidence="1" type="ORF">dsat_0004</name>
</gene>
<evidence type="ECO:0000313" key="1">
    <source>
        <dbReference type="EMBL" id="EPR34356.1"/>
    </source>
</evidence>
<dbReference type="Proteomes" id="UP000014975">
    <property type="component" value="Unassembled WGS sequence"/>
</dbReference>
<dbReference type="OrthoDB" id="9947098at2"/>
<name>S7TCI6_9BACT</name>
<dbReference type="AlphaFoldDB" id="S7TCI6"/>